<name>A0ABR0SHM0_9HYPO</name>
<evidence type="ECO:0000313" key="1">
    <source>
        <dbReference type="EMBL" id="KAK5991191.1"/>
    </source>
</evidence>
<keyword evidence="2" id="KW-1185">Reference proteome</keyword>
<accession>A0ABR0SHM0</accession>
<protein>
    <submittedName>
        <fullName evidence="1">Uncharacterized protein</fullName>
    </submittedName>
</protein>
<comment type="caution">
    <text evidence="1">The sequence shown here is derived from an EMBL/GenBank/DDBJ whole genome shotgun (WGS) entry which is preliminary data.</text>
</comment>
<reference evidence="1 2" key="1">
    <citation type="submission" date="2024-01" db="EMBL/GenBank/DDBJ databases">
        <title>Complete genome of Cladobotryum mycophilum ATHUM6906.</title>
        <authorList>
            <person name="Christinaki A.C."/>
            <person name="Myridakis A.I."/>
            <person name="Kouvelis V.N."/>
        </authorList>
    </citation>
    <scope>NUCLEOTIDE SEQUENCE [LARGE SCALE GENOMIC DNA]</scope>
    <source>
        <strain evidence="1 2">ATHUM6906</strain>
    </source>
</reference>
<organism evidence="1 2">
    <name type="scientific">Cladobotryum mycophilum</name>
    <dbReference type="NCBI Taxonomy" id="491253"/>
    <lineage>
        <taxon>Eukaryota</taxon>
        <taxon>Fungi</taxon>
        <taxon>Dikarya</taxon>
        <taxon>Ascomycota</taxon>
        <taxon>Pezizomycotina</taxon>
        <taxon>Sordariomycetes</taxon>
        <taxon>Hypocreomycetidae</taxon>
        <taxon>Hypocreales</taxon>
        <taxon>Hypocreaceae</taxon>
        <taxon>Cladobotryum</taxon>
    </lineage>
</organism>
<sequence length="262" mass="30864">MHLKEFEERCWVLKQQPFFDPQLRVGDPDCSWSTFRRPLLRACNLSREITWEEKMDAFWDNTAPDGTSYWAVQKESQNAALLQMIGASIEASTEPIHLKPDPKTFKDAVYNLQEFSDEGRQEQRFRHRPDAIAISSVPRFRKCFGWMNISGKELYSLDPRLRPHTVRIDRRSFRDLRADEEYYAILYEYISQNEDSETKSVMEDQLNLLWLAGFTMVATKPENWVGGILLDMADPVCPWQPGWFECWYLRFKAEELMGPDSE</sequence>
<evidence type="ECO:0000313" key="2">
    <source>
        <dbReference type="Proteomes" id="UP001338125"/>
    </source>
</evidence>
<gene>
    <name evidence="1" type="ORF">PT974_09469</name>
</gene>
<dbReference type="Proteomes" id="UP001338125">
    <property type="component" value="Unassembled WGS sequence"/>
</dbReference>
<dbReference type="EMBL" id="JAVFKD010000014">
    <property type="protein sequence ID" value="KAK5991191.1"/>
    <property type="molecule type" value="Genomic_DNA"/>
</dbReference>
<proteinExistence type="predicted"/>